<dbReference type="AlphaFoldDB" id="A0PSZ6"/>
<dbReference type="Pfam" id="PF09348">
    <property type="entry name" value="DUF1990"/>
    <property type="match status" value="1"/>
</dbReference>
<proteinExistence type="predicted"/>
<feature type="domain" description="DUF1990" evidence="1">
    <location>
        <begin position="12"/>
        <end position="165"/>
    </location>
</feature>
<organism evidence="2 3">
    <name type="scientific">Mycobacterium ulcerans (strain Agy99)</name>
    <dbReference type="NCBI Taxonomy" id="362242"/>
    <lineage>
        <taxon>Bacteria</taxon>
        <taxon>Bacillati</taxon>
        <taxon>Actinomycetota</taxon>
        <taxon>Actinomycetes</taxon>
        <taxon>Mycobacteriales</taxon>
        <taxon>Mycobacteriaceae</taxon>
        <taxon>Mycobacterium</taxon>
        <taxon>Mycobacterium ulcerans group</taxon>
    </lineage>
</organism>
<evidence type="ECO:0000259" key="1">
    <source>
        <dbReference type="Pfam" id="PF09348"/>
    </source>
</evidence>
<gene>
    <name evidence="2" type="ordered locus">MUL_3259</name>
</gene>
<dbReference type="EMBL" id="CP000325">
    <property type="protein sequence ID" value="ABL05465.1"/>
    <property type="molecule type" value="Genomic_DNA"/>
</dbReference>
<dbReference type="PANTHER" id="PTHR34202:SF1">
    <property type="entry name" value="UPF0548 PROTEIN"/>
    <property type="match status" value="1"/>
</dbReference>
<reference evidence="2 3" key="1">
    <citation type="journal article" date="2007" name="Genome Res.">
        <title>Reductive evolution and niche adaptation inferred from the genome of Mycobacterium ulcerans, the causative agent of Buruli ulcer.</title>
        <authorList>
            <person name="Stinear T.P."/>
            <person name="Seemann T."/>
            <person name="Pidot S."/>
            <person name="Frigui W."/>
            <person name="Reysset G."/>
            <person name="Garnier T."/>
            <person name="Meurice G."/>
            <person name="Simon D."/>
            <person name="Bouchier C."/>
            <person name="Ma L."/>
            <person name="Tichit M."/>
            <person name="Porter J.L."/>
            <person name="Ryan J."/>
            <person name="Johnson P.D."/>
            <person name="Davies J.K."/>
            <person name="Jenkin G.A."/>
            <person name="Small P.L."/>
            <person name="Jones L.M."/>
            <person name="Tekaia F."/>
            <person name="Laval F."/>
            <person name="Daffe M."/>
            <person name="Parkhill J."/>
            <person name="Cole S.T."/>
        </authorList>
    </citation>
    <scope>NUCLEOTIDE SEQUENCE [LARGE SCALE GENOMIC DNA]</scope>
    <source>
        <strain evidence="2 3">Agy99</strain>
    </source>
</reference>
<dbReference type="PANTHER" id="PTHR34202">
    <property type="entry name" value="UPF0548 PROTEIN"/>
    <property type="match status" value="1"/>
</dbReference>
<dbReference type="eggNOG" id="COG4762">
    <property type="taxonomic scope" value="Bacteria"/>
</dbReference>
<dbReference type="Proteomes" id="UP000000765">
    <property type="component" value="Chromosome"/>
</dbReference>
<dbReference type="InterPro" id="IPR018960">
    <property type="entry name" value="DUF1990"/>
</dbReference>
<accession>A0PSZ6</accession>
<protein>
    <recommendedName>
        <fullName evidence="1">DUF1990 domain-containing protein</fullName>
    </recommendedName>
</protein>
<dbReference type="KEGG" id="mul:MUL_3259"/>
<sequence length="260" mass="27400">MDLRVLSGQQLTYPEVGATAAGQLPPGYAHLSVSDQIGTGRKRFEEAAHAVMHWGMQRGAGLAVWATSDTVAVSTVAVIQMMGVSRAPCRVVYVIDEPDIRGFAYGTLPGHPECGEERFAIRYDPDTSGVFVEVSSFSRPATWWSKAGGPFVALTQRIIAKRYLRGVWAASAEPATTRGHAHRANSSRAPEHICSITSPAGAPSGIIPTPWPASTGATRRSSAALAAASSARASASAASAVSLPFQRATKSLVNTRDGNR</sequence>
<dbReference type="HOGENOM" id="CLU_1068853_0_0_11"/>
<name>A0PSZ6_MYCUA</name>
<evidence type="ECO:0000313" key="3">
    <source>
        <dbReference type="Proteomes" id="UP000000765"/>
    </source>
</evidence>
<evidence type="ECO:0000313" key="2">
    <source>
        <dbReference type="EMBL" id="ABL05465.1"/>
    </source>
</evidence>